<keyword evidence="2" id="KW-1185">Reference proteome</keyword>
<organism evidence="1 2">
    <name type="scientific">Prunus dulcis</name>
    <name type="common">Almond</name>
    <name type="synonym">Amygdalus dulcis</name>
    <dbReference type="NCBI Taxonomy" id="3755"/>
    <lineage>
        <taxon>Eukaryota</taxon>
        <taxon>Viridiplantae</taxon>
        <taxon>Streptophyta</taxon>
        <taxon>Embryophyta</taxon>
        <taxon>Tracheophyta</taxon>
        <taxon>Spermatophyta</taxon>
        <taxon>Magnoliopsida</taxon>
        <taxon>eudicotyledons</taxon>
        <taxon>Gunneridae</taxon>
        <taxon>Pentapetalae</taxon>
        <taxon>rosids</taxon>
        <taxon>fabids</taxon>
        <taxon>Rosales</taxon>
        <taxon>Rosaceae</taxon>
        <taxon>Amygdaloideae</taxon>
        <taxon>Amygdaleae</taxon>
        <taxon>Prunus</taxon>
    </lineage>
</organism>
<comment type="caution">
    <text evidence="1">The sequence shown here is derived from an EMBL/GenBank/DDBJ whole genome shotgun (WGS) entry which is preliminary data.</text>
</comment>
<evidence type="ECO:0000313" key="1">
    <source>
        <dbReference type="EMBL" id="KAI5318867.1"/>
    </source>
</evidence>
<name>A0AAD4V743_PRUDU</name>
<proteinExistence type="predicted"/>
<accession>A0AAD4V743</accession>
<reference evidence="1 2" key="1">
    <citation type="journal article" date="2022" name="G3 (Bethesda)">
        <title>Whole-genome sequence and methylome profiling of the almond [Prunus dulcis (Mill.) D.A. Webb] cultivar 'Nonpareil'.</title>
        <authorList>
            <person name="D'Amico-Willman K.M."/>
            <person name="Ouma W.Z."/>
            <person name="Meulia T."/>
            <person name="Sideli G.M."/>
            <person name="Gradziel T.M."/>
            <person name="Fresnedo-Ramirez J."/>
        </authorList>
    </citation>
    <scope>NUCLEOTIDE SEQUENCE [LARGE SCALE GENOMIC DNA]</scope>
    <source>
        <strain evidence="1">Clone GOH B32 T37-40</strain>
    </source>
</reference>
<dbReference type="Proteomes" id="UP001054821">
    <property type="component" value="Chromosome 7"/>
</dbReference>
<protein>
    <submittedName>
        <fullName evidence="1">Uncharacterized protein</fullName>
    </submittedName>
</protein>
<evidence type="ECO:0000313" key="2">
    <source>
        <dbReference type="Proteomes" id="UP001054821"/>
    </source>
</evidence>
<gene>
    <name evidence="1" type="ORF">L3X38_038575</name>
</gene>
<dbReference type="EMBL" id="JAJFAZ020000007">
    <property type="protein sequence ID" value="KAI5318867.1"/>
    <property type="molecule type" value="Genomic_DNA"/>
</dbReference>
<dbReference type="AlphaFoldDB" id="A0AAD4V743"/>
<sequence>MREKYWQSWLAENVEDECLGRQNWTCDNNSMRCDLSFHISGIQVPEKKNSLEFDNNSLELYGLSCYIFGIPGWADSDSWSLKKTLVQNRLDY</sequence>